<evidence type="ECO:0000313" key="2">
    <source>
        <dbReference type="EMBL" id="KAG0481514.1"/>
    </source>
</evidence>
<dbReference type="AlphaFoldDB" id="A0A835R3K2"/>
<dbReference type="Proteomes" id="UP000636800">
    <property type="component" value="Chromosome 5"/>
</dbReference>
<name>A0A835R3K2_VANPL</name>
<comment type="caution">
    <text evidence="2">The sequence shown here is derived from an EMBL/GenBank/DDBJ whole genome shotgun (WGS) entry which is preliminary data.</text>
</comment>
<feature type="region of interest" description="Disordered" evidence="1">
    <location>
        <begin position="100"/>
        <end position="127"/>
    </location>
</feature>
<evidence type="ECO:0000256" key="1">
    <source>
        <dbReference type="SAM" id="MobiDB-lite"/>
    </source>
</evidence>
<accession>A0A835R3K2</accession>
<proteinExistence type="predicted"/>
<sequence>MTIGVYSKVYKKKVYKKAREIKMKLATSRLPLQRDLETLNLSFIFDSRLLVVASPSGLYQGEGKSDLFPLSVKFPFEGKKGSVVVDLLCGCLERNAWSFKEEVSESDEEKQGRASGGIEDDNRIDKV</sequence>
<keyword evidence="3" id="KW-1185">Reference proteome</keyword>
<dbReference type="OrthoDB" id="514967at2759"/>
<reference evidence="2 3" key="1">
    <citation type="journal article" date="2020" name="Nat. Food">
        <title>A phased Vanilla planifolia genome enables genetic improvement of flavour and production.</title>
        <authorList>
            <person name="Hasing T."/>
            <person name="Tang H."/>
            <person name="Brym M."/>
            <person name="Khazi F."/>
            <person name="Huang T."/>
            <person name="Chambers A.H."/>
        </authorList>
    </citation>
    <scope>NUCLEOTIDE SEQUENCE [LARGE SCALE GENOMIC DNA]</scope>
    <source>
        <tissue evidence="2">Leaf</tissue>
    </source>
</reference>
<dbReference type="EMBL" id="JADCNL010000005">
    <property type="protein sequence ID" value="KAG0481514.1"/>
    <property type="molecule type" value="Genomic_DNA"/>
</dbReference>
<protein>
    <submittedName>
        <fullName evidence="2">Uncharacterized protein</fullName>
    </submittedName>
</protein>
<evidence type="ECO:0000313" key="3">
    <source>
        <dbReference type="Proteomes" id="UP000636800"/>
    </source>
</evidence>
<organism evidence="2 3">
    <name type="scientific">Vanilla planifolia</name>
    <name type="common">Vanilla</name>
    <dbReference type="NCBI Taxonomy" id="51239"/>
    <lineage>
        <taxon>Eukaryota</taxon>
        <taxon>Viridiplantae</taxon>
        <taxon>Streptophyta</taxon>
        <taxon>Embryophyta</taxon>
        <taxon>Tracheophyta</taxon>
        <taxon>Spermatophyta</taxon>
        <taxon>Magnoliopsida</taxon>
        <taxon>Liliopsida</taxon>
        <taxon>Asparagales</taxon>
        <taxon>Orchidaceae</taxon>
        <taxon>Vanilloideae</taxon>
        <taxon>Vanilleae</taxon>
        <taxon>Vanilla</taxon>
    </lineage>
</organism>
<gene>
    <name evidence="2" type="ORF">HPP92_012372</name>
</gene>